<dbReference type="Proteomes" id="UP000217289">
    <property type="component" value="Chromosome"/>
</dbReference>
<dbReference type="PANTHER" id="PTHR43798">
    <property type="entry name" value="MONOACYLGLYCEROL LIPASE"/>
    <property type="match status" value="1"/>
</dbReference>
<sequence length="319" mass="35405">MPYRCHTHYLPAPDGTRIAYHTHAGPACENEADPALAARPPVLLTNGITTTENFWRYLVTDLERDHRLVHWDYRGHGRSGASPTEDYALRAHVEDLERVTEKMMALGDGRPPHHVAFSMGVRVVLELYRRRPELVPAVSLIAGSPETPNPSFGGALFSRGRVRLSQVLEGLTPLVPRTAPLVHAFMGSRLAYPFGRATGLLRARAPREDILEFMVGVRRMDPRAFWLMLRGLVEAPPSWDVLGALRIPTQLIAARNDVFVPLREMLRMREMLPGADWLLVEDAGHAGLLEAGEEIAASVRAFRRAHGVGAARPEAPRPA</sequence>
<feature type="domain" description="AB hydrolase-1" evidence="1">
    <location>
        <begin position="40"/>
        <end position="149"/>
    </location>
</feature>
<dbReference type="InterPro" id="IPR050266">
    <property type="entry name" value="AB_hydrolase_sf"/>
</dbReference>
<evidence type="ECO:0000259" key="1">
    <source>
        <dbReference type="Pfam" id="PF00561"/>
    </source>
</evidence>
<protein>
    <submittedName>
        <fullName evidence="2">Alpha/beta hydrolase</fullName>
    </submittedName>
</protein>
<organism evidence="2 3">
    <name type="scientific">Melittangium boletus DSM 14713</name>
    <dbReference type="NCBI Taxonomy" id="1294270"/>
    <lineage>
        <taxon>Bacteria</taxon>
        <taxon>Pseudomonadati</taxon>
        <taxon>Myxococcota</taxon>
        <taxon>Myxococcia</taxon>
        <taxon>Myxococcales</taxon>
        <taxon>Cystobacterineae</taxon>
        <taxon>Archangiaceae</taxon>
        <taxon>Melittangium</taxon>
    </lineage>
</organism>
<gene>
    <name evidence="2" type="ORF">MEBOL_007567</name>
</gene>
<dbReference type="RefSeq" id="WP_095982014.1">
    <property type="nucleotide sequence ID" value="NZ_CP022163.1"/>
</dbReference>
<dbReference type="Gene3D" id="3.40.50.1820">
    <property type="entry name" value="alpha/beta hydrolase"/>
    <property type="match status" value="1"/>
</dbReference>
<dbReference type="SUPFAM" id="SSF53474">
    <property type="entry name" value="alpha/beta-Hydrolases"/>
    <property type="match status" value="1"/>
</dbReference>
<dbReference type="PANTHER" id="PTHR43798:SF33">
    <property type="entry name" value="HYDROLASE, PUTATIVE (AFU_ORTHOLOGUE AFUA_2G14860)-RELATED"/>
    <property type="match status" value="1"/>
</dbReference>
<proteinExistence type="predicted"/>
<evidence type="ECO:0000313" key="2">
    <source>
        <dbReference type="EMBL" id="ATB34066.1"/>
    </source>
</evidence>
<keyword evidence="3" id="KW-1185">Reference proteome</keyword>
<accession>A0A250IT00</accession>
<dbReference type="KEGG" id="mbd:MEBOL_007567"/>
<dbReference type="OrthoDB" id="63519at2"/>
<dbReference type="EMBL" id="CP022163">
    <property type="protein sequence ID" value="ATB34066.1"/>
    <property type="molecule type" value="Genomic_DNA"/>
</dbReference>
<name>A0A250IT00_9BACT</name>
<dbReference type="InterPro" id="IPR000073">
    <property type="entry name" value="AB_hydrolase_1"/>
</dbReference>
<evidence type="ECO:0000313" key="3">
    <source>
        <dbReference type="Proteomes" id="UP000217289"/>
    </source>
</evidence>
<dbReference type="InterPro" id="IPR029058">
    <property type="entry name" value="AB_hydrolase_fold"/>
</dbReference>
<dbReference type="GO" id="GO:0016787">
    <property type="term" value="F:hydrolase activity"/>
    <property type="evidence" value="ECO:0007669"/>
    <property type="project" value="UniProtKB-KW"/>
</dbReference>
<dbReference type="GO" id="GO:0016020">
    <property type="term" value="C:membrane"/>
    <property type="evidence" value="ECO:0007669"/>
    <property type="project" value="TreeGrafter"/>
</dbReference>
<reference evidence="2 3" key="1">
    <citation type="submission" date="2017-06" db="EMBL/GenBank/DDBJ databases">
        <authorList>
            <person name="Kim H.J."/>
            <person name="Triplett B.A."/>
        </authorList>
    </citation>
    <scope>NUCLEOTIDE SEQUENCE [LARGE SCALE GENOMIC DNA]</scope>
    <source>
        <strain evidence="2 3">DSM 14713</strain>
    </source>
</reference>
<dbReference type="AlphaFoldDB" id="A0A250IT00"/>
<dbReference type="Pfam" id="PF00561">
    <property type="entry name" value="Abhydrolase_1"/>
    <property type="match status" value="1"/>
</dbReference>
<keyword evidence="2" id="KW-0378">Hydrolase</keyword>